<dbReference type="GO" id="GO:0008757">
    <property type="term" value="F:S-adenosylmethionine-dependent methyltransferase activity"/>
    <property type="evidence" value="ECO:0007669"/>
    <property type="project" value="InterPro"/>
</dbReference>
<accession>A0AAD3DAN6</accession>
<evidence type="ECO:0000256" key="1">
    <source>
        <dbReference type="SAM" id="SignalP"/>
    </source>
</evidence>
<dbReference type="SUPFAM" id="SSF53335">
    <property type="entry name" value="S-adenosyl-L-methionine-dependent methyltransferases"/>
    <property type="match status" value="1"/>
</dbReference>
<dbReference type="AlphaFoldDB" id="A0AAD3DAN6"/>
<reference evidence="3 4" key="1">
    <citation type="journal article" date="2021" name="Sci. Rep.">
        <title>The genome of the diatom Chaetoceros tenuissimus carries an ancient integrated fragment of an extant virus.</title>
        <authorList>
            <person name="Hongo Y."/>
            <person name="Kimura K."/>
            <person name="Takaki Y."/>
            <person name="Yoshida Y."/>
            <person name="Baba S."/>
            <person name="Kobayashi G."/>
            <person name="Nagasaki K."/>
            <person name="Hano T."/>
            <person name="Tomaru Y."/>
        </authorList>
    </citation>
    <scope>NUCLEOTIDE SEQUENCE [LARGE SCALE GENOMIC DNA]</scope>
    <source>
        <strain evidence="3 4">NIES-3715</strain>
    </source>
</reference>
<protein>
    <recommendedName>
        <fullName evidence="2">Methyltransferase type 11 domain-containing protein</fullName>
    </recommendedName>
</protein>
<keyword evidence="1" id="KW-0732">Signal</keyword>
<feature type="domain" description="Methyltransferase type 11" evidence="2">
    <location>
        <begin position="108"/>
        <end position="178"/>
    </location>
</feature>
<dbReference type="InterPro" id="IPR013216">
    <property type="entry name" value="Methyltransf_11"/>
</dbReference>
<name>A0AAD3DAN6_9STRA</name>
<dbReference type="Gene3D" id="3.40.50.150">
    <property type="entry name" value="Vaccinia Virus protein VP39"/>
    <property type="match status" value="1"/>
</dbReference>
<feature type="signal peptide" evidence="1">
    <location>
        <begin position="1"/>
        <end position="19"/>
    </location>
</feature>
<gene>
    <name evidence="3" type="ORF">CTEN210_17493</name>
</gene>
<feature type="chain" id="PRO_5042235948" description="Methyltransferase type 11 domain-containing protein" evidence="1">
    <location>
        <begin position="20"/>
        <end position="288"/>
    </location>
</feature>
<evidence type="ECO:0000313" key="4">
    <source>
        <dbReference type="Proteomes" id="UP001054902"/>
    </source>
</evidence>
<evidence type="ECO:0000259" key="2">
    <source>
        <dbReference type="Pfam" id="PF08241"/>
    </source>
</evidence>
<dbReference type="EMBL" id="BLLK01000069">
    <property type="protein sequence ID" value="GFH61017.1"/>
    <property type="molecule type" value="Genomic_DNA"/>
</dbReference>
<sequence>MKILNAGISLAVTLAAVEAFSPSSVLTSQISNRQPSQLQMGLDVVTGLRTEWISASICTNQIPREAQSVLQLGTEDGRAVNFVPRTVEEIITSSAEADGELTISCRRQLKQQRERRGTGAIIRYVDQKCDDLKEVKDASVDVVISLQAAVRMKENGQDWKKSISEASRVLKPGGKFLFVEQTEIDGEKYIDAIAAIADGETDEEGNAITYPVFDLVGVDDVDLVIVPHIAGVVQKTEYAGLTQEQIENKASVDEKARIADLSISAFERGLKKRKKKKKKGMQQVEEEV</sequence>
<dbReference type="Pfam" id="PF08241">
    <property type="entry name" value="Methyltransf_11"/>
    <property type="match status" value="1"/>
</dbReference>
<evidence type="ECO:0000313" key="3">
    <source>
        <dbReference type="EMBL" id="GFH61017.1"/>
    </source>
</evidence>
<comment type="caution">
    <text evidence="3">The sequence shown here is derived from an EMBL/GenBank/DDBJ whole genome shotgun (WGS) entry which is preliminary data.</text>
</comment>
<organism evidence="3 4">
    <name type="scientific">Chaetoceros tenuissimus</name>
    <dbReference type="NCBI Taxonomy" id="426638"/>
    <lineage>
        <taxon>Eukaryota</taxon>
        <taxon>Sar</taxon>
        <taxon>Stramenopiles</taxon>
        <taxon>Ochrophyta</taxon>
        <taxon>Bacillariophyta</taxon>
        <taxon>Coscinodiscophyceae</taxon>
        <taxon>Chaetocerotophycidae</taxon>
        <taxon>Chaetocerotales</taxon>
        <taxon>Chaetocerotaceae</taxon>
        <taxon>Chaetoceros</taxon>
    </lineage>
</organism>
<dbReference type="InterPro" id="IPR029063">
    <property type="entry name" value="SAM-dependent_MTases_sf"/>
</dbReference>
<proteinExistence type="predicted"/>
<keyword evidence="4" id="KW-1185">Reference proteome</keyword>
<dbReference type="CDD" id="cd02440">
    <property type="entry name" value="AdoMet_MTases"/>
    <property type="match status" value="1"/>
</dbReference>
<dbReference type="Proteomes" id="UP001054902">
    <property type="component" value="Unassembled WGS sequence"/>
</dbReference>